<sequence>MAAAAADAAAARHSHALSACIPALASLLDHLTSLAVHHDRARGDSWPVIAARLNLEPETARRRHRSTPRQASAATDPDGSASHGGVRHEHG</sequence>
<dbReference type="AlphaFoldDB" id="A0AA41U502"/>
<accession>A0AA41U502</accession>
<feature type="region of interest" description="Disordered" evidence="1">
    <location>
        <begin position="54"/>
        <end position="91"/>
    </location>
</feature>
<protein>
    <submittedName>
        <fullName evidence="2">Uncharacterized protein</fullName>
    </submittedName>
</protein>
<keyword evidence="3" id="KW-1185">Reference proteome</keyword>
<reference evidence="2" key="1">
    <citation type="submission" date="2022-01" db="EMBL/GenBank/DDBJ databases">
        <title>Genome-Based Taxonomic Classification of the Phylum Actinobacteria.</title>
        <authorList>
            <person name="Gao Y."/>
        </authorList>
    </citation>
    <scope>NUCLEOTIDE SEQUENCE</scope>
    <source>
        <strain evidence="2">KLBMP 8922</strain>
    </source>
</reference>
<gene>
    <name evidence="2" type="ORF">LZ495_40770</name>
</gene>
<comment type="caution">
    <text evidence="2">The sequence shown here is derived from an EMBL/GenBank/DDBJ whole genome shotgun (WGS) entry which is preliminary data.</text>
</comment>
<name>A0AA41U502_9ACTN</name>
<dbReference type="Proteomes" id="UP001165378">
    <property type="component" value="Unassembled WGS sequence"/>
</dbReference>
<evidence type="ECO:0000256" key="1">
    <source>
        <dbReference type="SAM" id="MobiDB-lite"/>
    </source>
</evidence>
<dbReference type="RefSeq" id="WP_235058295.1">
    <property type="nucleotide sequence ID" value="NZ_JAKFHA010000051.1"/>
</dbReference>
<evidence type="ECO:0000313" key="3">
    <source>
        <dbReference type="Proteomes" id="UP001165378"/>
    </source>
</evidence>
<proteinExistence type="predicted"/>
<dbReference type="EMBL" id="JAKFHA010000051">
    <property type="protein sequence ID" value="MCF2533521.1"/>
    <property type="molecule type" value="Genomic_DNA"/>
</dbReference>
<evidence type="ECO:0000313" key="2">
    <source>
        <dbReference type="EMBL" id="MCF2533521.1"/>
    </source>
</evidence>
<organism evidence="2 3">
    <name type="scientific">Yinghuangia soli</name>
    <dbReference type="NCBI Taxonomy" id="2908204"/>
    <lineage>
        <taxon>Bacteria</taxon>
        <taxon>Bacillati</taxon>
        <taxon>Actinomycetota</taxon>
        <taxon>Actinomycetes</taxon>
        <taxon>Kitasatosporales</taxon>
        <taxon>Streptomycetaceae</taxon>
        <taxon>Yinghuangia</taxon>
    </lineage>
</organism>